<keyword evidence="4" id="KW-0460">Magnesium</keyword>
<dbReference type="AlphaFoldDB" id="A0AAD4CU65"/>
<keyword evidence="5" id="KW-0414">Isoprene biosynthesis</keyword>
<reference evidence="10" key="1">
    <citation type="journal article" date="2019" name="Beilstein J. Org. Chem.">
        <title>Nanangenines: drimane sesquiterpenoids as the dominant metabolite cohort of a novel Australian fungus, Aspergillus nanangensis.</title>
        <authorList>
            <person name="Lacey H.J."/>
            <person name="Gilchrist C.L.M."/>
            <person name="Crombie A."/>
            <person name="Kalaitzis J.A."/>
            <person name="Vuong D."/>
            <person name="Rutledge P.J."/>
            <person name="Turner P."/>
            <person name="Pitt J.I."/>
            <person name="Lacey E."/>
            <person name="Chooi Y.H."/>
            <person name="Piggott A.M."/>
        </authorList>
    </citation>
    <scope>NUCLEOTIDE SEQUENCE</scope>
    <source>
        <strain evidence="10">MST-FP2251</strain>
    </source>
</reference>
<dbReference type="PANTHER" id="PTHR12001:SF72">
    <property type="entry name" value="THIJ_PFPI FAMILY PROTEIN (AFU_ORTHOLOGUE AFUA_3G01210)-RELATED"/>
    <property type="match status" value="1"/>
</dbReference>
<dbReference type="GO" id="GO:0046872">
    <property type="term" value="F:metal ion binding"/>
    <property type="evidence" value="ECO:0007669"/>
    <property type="project" value="UniProtKB-KW"/>
</dbReference>
<organism evidence="10 11">
    <name type="scientific">Aspergillus nanangensis</name>
    <dbReference type="NCBI Taxonomy" id="2582783"/>
    <lineage>
        <taxon>Eukaryota</taxon>
        <taxon>Fungi</taxon>
        <taxon>Dikarya</taxon>
        <taxon>Ascomycota</taxon>
        <taxon>Pezizomycotina</taxon>
        <taxon>Eurotiomycetes</taxon>
        <taxon>Eurotiomycetidae</taxon>
        <taxon>Eurotiales</taxon>
        <taxon>Aspergillaceae</taxon>
        <taxon>Aspergillus</taxon>
        <taxon>Aspergillus subgen. Circumdati</taxon>
    </lineage>
</organism>
<keyword evidence="7" id="KW-0511">Multifunctional enzyme</keyword>
<sequence length="652" mass="74662">MEYQNSTVVDPQDVEKLIPTRLAVRKSKYHEMADHAIQIFAQEWEEAGGGGFQGCLAPKGSIISMGLPEMEPDRVAVITKLTEFFFAADDMSSQPGPEEVYSKIMLGMLRIDPVRGKLLADAVDRYRTWFSGHQATKFESWDDWLSYRWEDGDCYMYLMVIIYGCKLDLTRPGLEPIWNIAWKGMALTTLSNDLYSFDIESICELQDTGQLRNGVWRLMEERDITAKEAKEALLTEKMKPLEDQFIAEKAAFQRDHGETSPRLAHYLQLVEFMVSGNWYWGSNCYRYHNWREVRPWLADSKLDESTAKCDAYLEAAAAARAAKLIPPKIEEEPLDRFLDLKTTVREHPSPLLNDEHVSGPVNYLESLPSKNVRGLIVEALSSWFKVPQATLDNIESIVCHLHSASLLLDDIEDQSPRRRGHPSPYKIFGPAQTINSANFVYVAAVEDLLKLTKRSQEIFLEQMKKLHIGQSYDIYWARSCTCPSEEEYLEMCRMKTGGLFCMLGGMIYAEAELPKPVDPDDLSAFFLLLGQFFQIRDDYINLASAAYEKEKGFAEDLDEGKHSFPLIHLLQNSPDHLMIRNILQQRSQDGQMPMELKTLVLQKMNEARSLDYVRKTIHSLETQAKDALGVLEKQAGQKNYMLRYLIARLAHF</sequence>
<dbReference type="PANTHER" id="PTHR12001">
    <property type="entry name" value="GERANYLGERANYL PYROPHOSPHATE SYNTHASE"/>
    <property type="match status" value="1"/>
</dbReference>
<dbReference type="InterPro" id="IPR000092">
    <property type="entry name" value="Polyprenyl_synt"/>
</dbReference>
<proteinExistence type="inferred from homology"/>
<comment type="similarity">
    <text evidence="8">In the C-terminal section; belongs to the FPP/GGPP synthase family.</text>
</comment>
<dbReference type="GO" id="GO:0046165">
    <property type="term" value="P:alcohol biosynthetic process"/>
    <property type="evidence" value="ECO:0007669"/>
    <property type="project" value="UniProtKB-ARBA"/>
</dbReference>
<evidence type="ECO:0000313" key="10">
    <source>
        <dbReference type="EMBL" id="KAF9892770.1"/>
    </source>
</evidence>
<keyword evidence="6" id="KW-0456">Lyase</keyword>
<dbReference type="InterPro" id="IPR033749">
    <property type="entry name" value="Polyprenyl_synt_CS"/>
</dbReference>
<protein>
    <submittedName>
        <fullName evidence="10">Geranylgeranyl pyrophosphate synthase</fullName>
    </submittedName>
</protein>
<dbReference type="PROSITE" id="PS00723">
    <property type="entry name" value="POLYPRENYL_SYNTHASE_1"/>
    <property type="match status" value="1"/>
</dbReference>
<keyword evidence="11" id="KW-1185">Reference proteome</keyword>
<dbReference type="SUPFAM" id="SSF48576">
    <property type="entry name" value="Terpenoid synthases"/>
    <property type="match status" value="2"/>
</dbReference>
<reference evidence="10" key="2">
    <citation type="submission" date="2020-02" db="EMBL/GenBank/DDBJ databases">
        <authorList>
            <person name="Gilchrist C.L.M."/>
            <person name="Chooi Y.-H."/>
        </authorList>
    </citation>
    <scope>NUCLEOTIDE SEQUENCE</scope>
    <source>
        <strain evidence="10">MST-FP2251</strain>
    </source>
</reference>
<evidence type="ECO:0000256" key="8">
    <source>
        <dbReference type="ARBA" id="ARBA00038363"/>
    </source>
</evidence>
<keyword evidence="3" id="KW-0479">Metal-binding</keyword>
<evidence type="ECO:0000256" key="3">
    <source>
        <dbReference type="ARBA" id="ARBA00022723"/>
    </source>
</evidence>
<evidence type="ECO:0000256" key="6">
    <source>
        <dbReference type="ARBA" id="ARBA00023239"/>
    </source>
</evidence>
<comment type="similarity">
    <text evidence="9">In the N-terminal section; belongs to the terpene synthase family.</text>
</comment>
<dbReference type="GO" id="GO:0043386">
    <property type="term" value="P:mycotoxin biosynthetic process"/>
    <property type="evidence" value="ECO:0007669"/>
    <property type="project" value="UniProtKB-ARBA"/>
</dbReference>
<dbReference type="Proteomes" id="UP001194746">
    <property type="component" value="Unassembled WGS sequence"/>
</dbReference>
<dbReference type="PROSITE" id="PS00444">
    <property type="entry name" value="POLYPRENYL_SYNTHASE_2"/>
    <property type="match status" value="1"/>
</dbReference>
<evidence type="ECO:0000313" key="11">
    <source>
        <dbReference type="Proteomes" id="UP001194746"/>
    </source>
</evidence>
<dbReference type="GO" id="GO:0016829">
    <property type="term" value="F:lyase activity"/>
    <property type="evidence" value="ECO:0007669"/>
    <property type="project" value="UniProtKB-KW"/>
</dbReference>
<evidence type="ECO:0000256" key="2">
    <source>
        <dbReference type="ARBA" id="ARBA00022679"/>
    </source>
</evidence>
<evidence type="ECO:0000256" key="5">
    <source>
        <dbReference type="ARBA" id="ARBA00023229"/>
    </source>
</evidence>
<evidence type="ECO:0000256" key="7">
    <source>
        <dbReference type="ARBA" id="ARBA00023268"/>
    </source>
</evidence>
<comment type="pathway">
    <text evidence="1">Secondary metabolite biosynthesis; terpenoid biosynthesis.</text>
</comment>
<accession>A0AAD4CU65</accession>
<comment type="caution">
    <text evidence="10">The sequence shown here is derived from an EMBL/GenBank/DDBJ whole genome shotgun (WGS) entry which is preliminary data.</text>
</comment>
<dbReference type="Pfam" id="PF19086">
    <property type="entry name" value="Terpene_syn_C_2"/>
    <property type="match status" value="1"/>
</dbReference>
<dbReference type="Gene3D" id="1.10.600.10">
    <property type="entry name" value="Farnesyl Diphosphate Synthase"/>
    <property type="match status" value="2"/>
</dbReference>
<dbReference type="GO" id="GO:0004659">
    <property type="term" value="F:prenyltransferase activity"/>
    <property type="evidence" value="ECO:0007669"/>
    <property type="project" value="InterPro"/>
</dbReference>
<evidence type="ECO:0000256" key="4">
    <source>
        <dbReference type="ARBA" id="ARBA00022842"/>
    </source>
</evidence>
<dbReference type="EMBL" id="VCAU01000010">
    <property type="protein sequence ID" value="KAF9892770.1"/>
    <property type="molecule type" value="Genomic_DNA"/>
</dbReference>
<dbReference type="GO" id="GO:0008299">
    <property type="term" value="P:isoprenoid biosynthetic process"/>
    <property type="evidence" value="ECO:0007669"/>
    <property type="project" value="UniProtKB-KW"/>
</dbReference>
<evidence type="ECO:0000256" key="9">
    <source>
        <dbReference type="ARBA" id="ARBA00038372"/>
    </source>
</evidence>
<keyword evidence="2" id="KW-0808">Transferase</keyword>
<gene>
    <name evidence="10" type="primary">GGPS1_1</name>
    <name evidence="10" type="ORF">FE257_000359</name>
</gene>
<dbReference type="Pfam" id="PF00348">
    <property type="entry name" value="polyprenyl_synt"/>
    <property type="match status" value="1"/>
</dbReference>
<name>A0AAD4CU65_ASPNN</name>
<dbReference type="InterPro" id="IPR008949">
    <property type="entry name" value="Isoprenoid_synthase_dom_sf"/>
</dbReference>
<dbReference type="SFLD" id="SFLDS00005">
    <property type="entry name" value="Isoprenoid_Synthase_Type_I"/>
    <property type="match status" value="1"/>
</dbReference>
<evidence type="ECO:0000256" key="1">
    <source>
        <dbReference type="ARBA" id="ARBA00004721"/>
    </source>
</evidence>